<dbReference type="NCBIfam" id="TIGR00254">
    <property type="entry name" value="GGDEF"/>
    <property type="match status" value="1"/>
</dbReference>
<dbReference type="FunFam" id="3.30.70.270:FF:000001">
    <property type="entry name" value="Diguanylate cyclase domain protein"/>
    <property type="match status" value="1"/>
</dbReference>
<comment type="catalytic activity">
    <reaction evidence="3">
        <text>2 GTP = 3',3'-c-di-GMP + 2 diphosphate</text>
        <dbReference type="Rhea" id="RHEA:24898"/>
        <dbReference type="ChEBI" id="CHEBI:33019"/>
        <dbReference type="ChEBI" id="CHEBI:37565"/>
        <dbReference type="ChEBI" id="CHEBI:58805"/>
        <dbReference type="EC" id="2.7.7.65"/>
    </reaction>
</comment>
<dbReference type="Pfam" id="PF00990">
    <property type="entry name" value="GGDEF"/>
    <property type="match status" value="1"/>
</dbReference>
<dbReference type="AlphaFoldDB" id="A0A0U2X8H6"/>
<sequence>MDIAALNSTKSLRKNVLKWVSLCFGFLALVFAGFNLAVNNLSVLGYFEAVFALYCFCIYFRLGKHPVQVWQSVVMCAFISFIVVFGAYIATLNNAVFVWALVLPTMYYLLLGKNYGFIFSMVLLSLQSIVLMNKSSLAPFTSLNLYLNILFAYIIIWAISHTFESNRAQFSKRLKKLAMLDPLTGAGNRLAMNHYFSVELRERTQLYLFLVDLDFFKQINDKYGHDVGDKVLIEVATLLKVTFAKGYVFRIGGEEFALISSFNSEHAALAVAEKVRAALENKYINVDNYKINLTASIGVARYKPQQSLNELLKAADKQLYKAKDLGRNSVYYPAVKNDKIALI</sequence>
<dbReference type="KEGG" id="ptn:PTRA_b0549"/>
<feature type="transmembrane region" description="Helical" evidence="4">
    <location>
        <begin position="43"/>
        <end position="62"/>
    </location>
</feature>
<dbReference type="EC" id="2.7.7.65" evidence="2"/>
<keyword evidence="4" id="KW-1133">Transmembrane helix</keyword>
<evidence type="ECO:0000313" key="7">
    <source>
        <dbReference type="Proteomes" id="UP000065261"/>
    </source>
</evidence>
<protein>
    <recommendedName>
        <fullName evidence="2">diguanylate cyclase</fullName>
        <ecNumber evidence="2">2.7.7.65</ecNumber>
    </recommendedName>
</protein>
<dbReference type="Gene3D" id="3.30.70.270">
    <property type="match status" value="1"/>
</dbReference>
<dbReference type="InterPro" id="IPR048435">
    <property type="entry name" value="MASE6"/>
</dbReference>
<organism evidence="6">
    <name type="scientific">Pseudoalteromonas translucida KMM 520</name>
    <dbReference type="NCBI Taxonomy" id="1315283"/>
    <lineage>
        <taxon>Bacteria</taxon>
        <taxon>Pseudomonadati</taxon>
        <taxon>Pseudomonadota</taxon>
        <taxon>Gammaproteobacteria</taxon>
        <taxon>Alteromonadales</taxon>
        <taxon>Pseudoalteromonadaceae</taxon>
        <taxon>Pseudoalteromonas</taxon>
    </lineage>
</organism>
<reference evidence="6 7" key="1">
    <citation type="submission" date="2015-03" db="EMBL/GenBank/DDBJ databases">
        <authorList>
            <person name="Murphy D."/>
        </authorList>
    </citation>
    <scope>NUCLEOTIDE SEQUENCE [LARGE SCALE GENOMIC DNA]</scope>
    <source>
        <strain evidence="6 7">KMM 520</strain>
    </source>
</reference>
<feature type="transmembrane region" description="Helical" evidence="4">
    <location>
        <begin position="16"/>
        <end position="37"/>
    </location>
</feature>
<dbReference type="InterPro" id="IPR050469">
    <property type="entry name" value="Diguanylate_Cyclase"/>
</dbReference>
<dbReference type="PANTHER" id="PTHR45138">
    <property type="entry name" value="REGULATORY COMPONENTS OF SENSORY TRANSDUCTION SYSTEM"/>
    <property type="match status" value="1"/>
</dbReference>
<feature type="domain" description="GGDEF" evidence="5">
    <location>
        <begin position="204"/>
        <end position="335"/>
    </location>
</feature>
<comment type="cofactor">
    <cofactor evidence="1">
        <name>Mg(2+)</name>
        <dbReference type="ChEBI" id="CHEBI:18420"/>
    </cofactor>
</comment>
<gene>
    <name evidence="6" type="ORF">PTRA_b0549</name>
</gene>
<dbReference type="InterPro" id="IPR043128">
    <property type="entry name" value="Rev_trsase/Diguanyl_cyclase"/>
</dbReference>
<dbReference type="InterPro" id="IPR000160">
    <property type="entry name" value="GGDEF_dom"/>
</dbReference>
<dbReference type="SUPFAM" id="SSF55073">
    <property type="entry name" value="Nucleotide cyclase"/>
    <property type="match status" value="1"/>
</dbReference>
<feature type="transmembrane region" description="Helical" evidence="4">
    <location>
        <begin position="145"/>
        <end position="163"/>
    </location>
</feature>
<dbReference type="CDD" id="cd01949">
    <property type="entry name" value="GGDEF"/>
    <property type="match status" value="1"/>
</dbReference>
<dbReference type="GO" id="GO:0005886">
    <property type="term" value="C:plasma membrane"/>
    <property type="evidence" value="ECO:0007669"/>
    <property type="project" value="TreeGrafter"/>
</dbReference>
<dbReference type="PATRIC" id="fig|1315283.4.peg.3599"/>
<feature type="transmembrane region" description="Helical" evidence="4">
    <location>
        <begin position="74"/>
        <end position="102"/>
    </location>
</feature>
<dbReference type="Proteomes" id="UP000065261">
    <property type="component" value="Chromosome II"/>
</dbReference>
<accession>A0A0U2X8H6</accession>
<evidence type="ECO:0000313" key="6">
    <source>
        <dbReference type="EMBL" id="ALS35010.1"/>
    </source>
</evidence>
<keyword evidence="4" id="KW-0812">Transmembrane</keyword>
<evidence type="ECO:0000256" key="1">
    <source>
        <dbReference type="ARBA" id="ARBA00001946"/>
    </source>
</evidence>
<evidence type="ECO:0000259" key="5">
    <source>
        <dbReference type="PROSITE" id="PS50887"/>
    </source>
</evidence>
<dbReference type="GO" id="GO:0052621">
    <property type="term" value="F:diguanylate cyclase activity"/>
    <property type="evidence" value="ECO:0007669"/>
    <property type="project" value="UniProtKB-EC"/>
</dbReference>
<dbReference type="SMART" id="SM00267">
    <property type="entry name" value="GGDEF"/>
    <property type="match status" value="1"/>
</dbReference>
<dbReference type="RefSeq" id="WP_058374986.1">
    <property type="nucleotide sequence ID" value="NZ_CP011035.1"/>
</dbReference>
<dbReference type="PROSITE" id="PS50887">
    <property type="entry name" value="GGDEF"/>
    <property type="match status" value="1"/>
</dbReference>
<dbReference type="InterPro" id="IPR029787">
    <property type="entry name" value="Nucleotide_cyclase"/>
</dbReference>
<dbReference type="PANTHER" id="PTHR45138:SF9">
    <property type="entry name" value="DIGUANYLATE CYCLASE DGCM-RELATED"/>
    <property type="match status" value="1"/>
</dbReference>
<dbReference type="EMBL" id="CP011035">
    <property type="protein sequence ID" value="ALS35010.1"/>
    <property type="molecule type" value="Genomic_DNA"/>
</dbReference>
<dbReference type="GO" id="GO:1902201">
    <property type="term" value="P:negative regulation of bacterial-type flagellum-dependent cell motility"/>
    <property type="evidence" value="ECO:0007669"/>
    <property type="project" value="TreeGrafter"/>
</dbReference>
<keyword evidence="4" id="KW-0472">Membrane</keyword>
<evidence type="ECO:0000256" key="3">
    <source>
        <dbReference type="ARBA" id="ARBA00034247"/>
    </source>
</evidence>
<dbReference type="GO" id="GO:0043709">
    <property type="term" value="P:cell adhesion involved in single-species biofilm formation"/>
    <property type="evidence" value="ECO:0007669"/>
    <property type="project" value="TreeGrafter"/>
</dbReference>
<proteinExistence type="predicted"/>
<evidence type="ECO:0000256" key="2">
    <source>
        <dbReference type="ARBA" id="ARBA00012528"/>
    </source>
</evidence>
<dbReference type="Pfam" id="PF20966">
    <property type="entry name" value="MASE6"/>
    <property type="match status" value="1"/>
</dbReference>
<name>A0A0U2X8H6_9GAMM</name>
<evidence type="ECO:0000256" key="4">
    <source>
        <dbReference type="SAM" id="Phobius"/>
    </source>
</evidence>